<evidence type="ECO:0000259" key="3">
    <source>
        <dbReference type="PROSITE" id="PS51352"/>
    </source>
</evidence>
<evidence type="ECO:0000256" key="1">
    <source>
        <dbReference type="ARBA" id="ARBA00023284"/>
    </source>
</evidence>
<dbReference type="AlphaFoldDB" id="D0LUY0"/>
<dbReference type="CDD" id="cd02966">
    <property type="entry name" value="TlpA_like_family"/>
    <property type="match status" value="1"/>
</dbReference>
<accession>D0LUY0</accession>
<dbReference type="PROSITE" id="PS51352">
    <property type="entry name" value="THIOREDOXIN_2"/>
    <property type="match status" value="1"/>
</dbReference>
<evidence type="ECO:0000313" key="4">
    <source>
        <dbReference type="EMBL" id="ACY14020.1"/>
    </source>
</evidence>
<dbReference type="STRING" id="502025.Hoch_1467"/>
<keyword evidence="1" id="KW-0676">Redox-active center</keyword>
<dbReference type="InterPro" id="IPR017937">
    <property type="entry name" value="Thioredoxin_CS"/>
</dbReference>
<dbReference type="Gene3D" id="3.40.30.10">
    <property type="entry name" value="Glutaredoxin"/>
    <property type="match status" value="1"/>
</dbReference>
<dbReference type="RefSeq" id="WP_012826629.1">
    <property type="nucleotide sequence ID" value="NC_013440.1"/>
</dbReference>
<dbReference type="SUPFAM" id="SSF52833">
    <property type="entry name" value="Thioredoxin-like"/>
    <property type="match status" value="1"/>
</dbReference>
<proteinExistence type="predicted"/>
<dbReference type="Pfam" id="PF00578">
    <property type="entry name" value="AhpC-TSA"/>
    <property type="match status" value="1"/>
</dbReference>
<feature type="transmembrane region" description="Helical" evidence="2">
    <location>
        <begin position="7"/>
        <end position="25"/>
    </location>
</feature>
<dbReference type="HOGENOM" id="CLU_042529_11_0_7"/>
<dbReference type="PROSITE" id="PS00194">
    <property type="entry name" value="THIOREDOXIN_1"/>
    <property type="match status" value="1"/>
</dbReference>
<dbReference type="InterPro" id="IPR013766">
    <property type="entry name" value="Thioredoxin_domain"/>
</dbReference>
<dbReference type="InterPro" id="IPR036249">
    <property type="entry name" value="Thioredoxin-like_sf"/>
</dbReference>
<dbReference type="EMBL" id="CP001804">
    <property type="protein sequence ID" value="ACY14020.1"/>
    <property type="molecule type" value="Genomic_DNA"/>
</dbReference>
<dbReference type="PANTHER" id="PTHR42852:SF13">
    <property type="entry name" value="PROTEIN DIPZ"/>
    <property type="match status" value="1"/>
</dbReference>
<keyword evidence="2" id="KW-1133">Transmembrane helix</keyword>
<gene>
    <name evidence="4" type="ordered locus">Hoch_1467</name>
</gene>
<reference evidence="4 5" key="1">
    <citation type="journal article" date="2010" name="Stand. Genomic Sci.">
        <title>Complete genome sequence of Haliangium ochraceum type strain (SMP-2).</title>
        <authorList>
            <consortium name="US DOE Joint Genome Institute (JGI-PGF)"/>
            <person name="Ivanova N."/>
            <person name="Daum C."/>
            <person name="Lang E."/>
            <person name="Abt B."/>
            <person name="Kopitz M."/>
            <person name="Saunders E."/>
            <person name="Lapidus A."/>
            <person name="Lucas S."/>
            <person name="Glavina Del Rio T."/>
            <person name="Nolan M."/>
            <person name="Tice H."/>
            <person name="Copeland A."/>
            <person name="Cheng J.F."/>
            <person name="Chen F."/>
            <person name="Bruce D."/>
            <person name="Goodwin L."/>
            <person name="Pitluck S."/>
            <person name="Mavromatis K."/>
            <person name="Pati A."/>
            <person name="Mikhailova N."/>
            <person name="Chen A."/>
            <person name="Palaniappan K."/>
            <person name="Land M."/>
            <person name="Hauser L."/>
            <person name="Chang Y.J."/>
            <person name="Jeffries C.D."/>
            <person name="Detter J.C."/>
            <person name="Brettin T."/>
            <person name="Rohde M."/>
            <person name="Goker M."/>
            <person name="Bristow J."/>
            <person name="Markowitz V."/>
            <person name="Eisen J.A."/>
            <person name="Hugenholtz P."/>
            <person name="Kyrpides N.C."/>
            <person name="Klenk H.P."/>
        </authorList>
    </citation>
    <scope>NUCLEOTIDE SEQUENCE [LARGE SCALE GENOMIC DNA]</scope>
    <source>
        <strain evidence="5">DSM 14365 / CIP 107738 / JCM 11303 / AJ 13395 / SMP-2</strain>
    </source>
</reference>
<keyword evidence="2" id="KW-0812">Transmembrane</keyword>
<dbReference type="PANTHER" id="PTHR42852">
    <property type="entry name" value="THIOL:DISULFIDE INTERCHANGE PROTEIN DSBE"/>
    <property type="match status" value="1"/>
</dbReference>
<organism evidence="4 5">
    <name type="scientific">Haliangium ochraceum (strain DSM 14365 / JCM 11303 / SMP-2)</name>
    <dbReference type="NCBI Taxonomy" id="502025"/>
    <lineage>
        <taxon>Bacteria</taxon>
        <taxon>Pseudomonadati</taxon>
        <taxon>Myxococcota</taxon>
        <taxon>Polyangia</taxon>
        <taxon>Haliangiales</taxon>
        <taxon>Kofleriaceae</taxon>
        <taxon>Haliangium</taxon>
    </lineage>
</organism>
<feature type="domain" description="Thioredoxin" evidence="3">
    <location>
        <begin position="55"/>
        <end position="191"/>
    </location>
</feature>
<dbReference type="Proteomes" id="UP000001880">
    <property type="component" value="Chromosome"/>
</dbReference>
<dbReference type="InterPro" id="IPR000866">
    <property type="entry name" value="AhpC/TSA"/>
</dbReference>
<dbReference type="KEGG" id="hoh:Hoch_1467"/>
<evidence type="ECO:0000313" key="5">
    <source>
        <dbReference type="Proteomes" id="UP000001880"/>
    </source>
</evidence>
<sequence length="193" mass="20705">MTRALRWACALIAVQAALIGAYWLVEQRRAPARDAGAEVGSDVGAEAVLGTQAPQTVDIAMPRLVVRARDGGRAPLPTPTRPTLVHVWATWCPPCRAELPGLLALPAAYPVDVVAIALDEDWRDVATFINGLSDNQVVLGDTVEVMSELGVHALPATFLVEPGGRMALRFDGARDWSDAAFLRSWMPEGPSED</sequence>
<keyword evidence="2" id="KW-0472">Membrane</keyword>
<dbReference type="InterPro" id="IPR050553">
    <property type="entry name" value="Thioredoxin_ResA/DsbE_sf"/>
</dbReference>
<protein>
    <submittedName>
        <fullName evidence="4">Redoxin domain protein</fullName>
    </submittedName>
</protein>
<name>D0LUY0_HALO1</name>
<keyword evidence="5" id="KW-1185">Reference proteome</keyword>
<evidence type="ECO:0000256" key="2">
    <source>
        <dbReference type="SAM" id="Phobius"/>
    </source>
</evidence>
<dbReference type="eggNOG" id="COG0526">
    <property type="taxonomic scope" value="Bacteria"/>
</dbReference>